<protein>
    <submittedName>
        <fullName evidence="3">MucR family transcriptional regulator</fullName>
    </submittedName>
</protein>
<reference evidence="3" key="1">
    <citation type="submission" date="2021-04" db="EMBL/GenBank/DDBJ databases">
        <authorList>
            <person name="Hartkoorn R.C."/>
            <person name="Beaudoing E."/>
            <person name="Hot D."/>
        </authorList>
    </citation>
    <scope>NUCLEOTIDE SEQUENCE</scope>
    <source>
        <strain evidence="3">NRRL B-16292</strain>
    </source>
</reference>
<reference evidence="3" key="2">
    <citation type="submission" date="2022-09" db="EMBL/GenBank/DDBJ databases">
        <title>Biosynthetic gene clusters of Dactylosporangioum fulvum.</title>
        <authorList>
            <person name="Caradec T."/>
        </authorList>
    </citation>
    <scope>NUCLEOTIDE SEQUENCE</scope>
    <source>
        <strain evidence="3">NRRL B-16292</strain>
    </source>
</reference>
<dbReference type="Pfam" id="PF05443">
    <property type="entry name" value="ROS_MUCR"/>
    <property type="match status" value="1"/>
</dbReference>
<evidence type="ECO:0000256" key="2">
    <source>
        <dbReference type="SAM" id="MobiDB-lite"/>
    </source>
</evidence>
<evidence type="ECO:0000313" key="4">
    <source>
        <dbReference type="Proteomes" id="UP001059617"/>
    </source>
</evidence>
<sequence length="343" mass="37896">MKPSTAAQISAQAGALYRQGRTIAQIAAELGVTKVVARRAVTLSGTPLRNDRLRTKPAEDRTAARVSAEVARLYASGLKIRQIAAELRMAPDTVMRGLDLAGVARNLGPVRGARPEAPLDVPSHDMRGYRLGCRCTVCRAANTDNVAAQRVRRKLRQARQASVLPPEEEWRTSDGIRCLECGVWKKALGRHLPVHGLDADEYRRRWGMRQRQPLTSRELSDVRREIAVDTGGPDRLRALAPQVAPIAAAARVGRERREQERRSVRAGQQRAADQRSADADQRADAAARGLGHRDVADYMRRRYLDEGQPMRVLVAELGVNKQVVGRLMDLHGVRRRGPGPPPT</sequence>
<dbReference type="InterPro" id="IPR008807">
    <property type="entry name" value="ROS_MUCR"/>
</dbReference>
<feature type="compositionally biased region" description="Basic and acidic residues" evidence="2">
    <location>
        <begin position="272"/>
        <end position="290"/>
    </location>
</feature>
<dbReference type="Proteomes" id="UP001059617">
    <property type="component" value="Chromosome"/>
</dbReference>
<dbReference type="RefSeq" id="WP_259864133.1">
    <property type="nucleotide sequence ID" value="NZ_BAAAST010000199.1"/>
</dbReference>
<feature type="compositionally biased region" description="Basic and acidic residues" evidence="2">
    <location>
        <begin position="252"/>
        <end position="263"/>
    </location>
</feature>
<name>A0ABY5WCH4_9ACTN</name>
<evidence type="ECO:0000256" key="1">
    <source>
        <dbReference type="ARBA" id="ARBA00007031"/>
    </source>
</evidence>
<gene>
    <name evidence="3" type="ORF">Dfulv_16900</name>
</gene>
<dbReference type="Gene3D" id="1.10.10.1550">
    <property type="entry name" value="ROS/MUCR transcriptional regulator protein"/>
    <property type="match status" value="1"/>
</dbReference>
<keyword evidence="4" id="KW-1185">Reference proteome</keyword>
<dbReference type="InterPro" id="IPR041920">
    <property type="entry name" value="ROS/MUCR_sf"/>
</dbReference>
<feature type="region of interest" description="Disordered" evidence="2">
    <location>
        <begin position="250"/>
        <end position="290"/>
    </location>
</feature>
<comment type="similarity">
    <text evidence="1">Belongs to the ros/MucR family.</text>
</comment>
<evidence type="ECO:0000313" key="3">
    <source>
        <dbReference type="EMBL" id="UWP85826.1"/>
    </source>
</evidence>
<dbReference type="EMBL" id="CP073720">
    <property type="protein sequence ID" value="UWP85826.1"/>
    <property type="molecule type" value="Genomic_DNA"/>
</dbReference>
<proteinExistence type="inferred from homology"/>
<accession>A0ABY5WCH4</accession>
<organism evidence="3 4">
    <name type="scientific">Dactylosporangium fulvum</name>
    <dbReference type="NCBI Taxonomy" id="53359"/>
    <lineage>
        <taxon>Bacteria</taxon>
        <taxon>Bacillati</taxon>
        <taxon>Actinomycetota</taxon>
        <taxon>Actinomycetes</taxon>
        <taxon>Micromonosporales</taxon>
        <taxon>Micromonosporaceae</taxon>
        <taxon>Dactylosporangium</taxon>
    </lineage>
</organism>